<name>A0A0F8ZQT6_9ZZZZ</name>
<evidence type="ECO:0000256" key="1">
    <source>
        <dbReference type="SAM" id="MobiDB-lite"/>
    </source>
</evidence>
<sequence>PAYMKQVFDLAREAGGRAGVQEVMKLKEQKVEINTSLDLLTKTKFGRFMTDEQKLIFDIPTTATAQKVQEKAVKGTDDETFSDLKVKAIKDKQKGDSSLFDLMKDFERNPSSAENFLFFDEMKRAEAGGKSRDDAIVQAKEVTEAFIRGKSSERAGGAVEGRLGVRGTPEFKEVEADIARVRAEGSLKGKPLGETVLLKGTAIKQGIRVASQLRSEFTREERASFVGFLKLPFNKIAQLERKDPNFARFLTLINRAKGAAFGEGGKQLTPFEADVVFGYVPTGEELVAVNFEAKLDSVLSEGPQLYNDLIGLSKTPRGKLKPLVVPSAGGGSSKGNVSDKEKAVREKFGLE</sequence>
<dbReference type="EMBL" id="LAZR01046569">
    <property type="protein sequence ID" value="KKK96232.1"/>
    <property type="molecule type" value="Genomic_DNA"/>
</dbReference>
<organism evidence="2">
    <name type="scientific">marine sediment metagenome</name>
    <dbReference type="NCBI Taxonomy" id="412755"/>
    <lineage>
        <taxon>unclassified sequences</taxon>
        <taxon>metagenomes</taxon>
        <taxon>ecological metagenomes</taxon>
    </lineage>
</organism>
<feature type="region of interest" description="Disordered" evidence="1">
    <location>
        <begin position="322"/>
        <end position="351"/>
    </location>
</feature>
<comment type="caution">
    <text evidence="2">The sequence shown here is derived from an EMBL/GenBank/DDBJ whole genome shotgun (WGS) entry which is preliminary data.</text>
</comment>
<protein>
    <submittedName>
        <fullName evidence="2">Uncharacterized protein</fullName>
    </submittedName>
</protein>
<evidence type="ECO:0000313" key="2">
    <source>
        <dbReference type="EMBL" id="KKK96232.1"/>
    </source>
</evidence>
<feature type="compositionally biased region" description="Basic and acidic residues" evidence="1">
    <location>
        <begin position="337"/>
        <end position="351"/>
    </location>
</feature>
<feature type="non-terminal residue" evidence="2">
    <location>
        <position position="1"/>
    </location>
</feature>
<gene>
    <name evidence="2" type="ORF">LCGC14_2664810</name>
</gene>
<dbReference type="AlphaFoldDB" id="A0A0F8ZQT6"/>
<proteinExistence type="predicted"/>
<accession>A0A0F8ZQT6</accession>
<reference evidence="2" key="1">
    <citation type="journal article" date="2015" name="Nature">
        <title>Complex archaea that bridge the gap between prokaryotes and eukaryotes.</title>
        <authorList>
            <person name="Spang A."/>
            <person name="Saw J.H."/>
            <person name="Jorgensen S.L."/>
            <person name="Zaremba-Niedzwiedzka K."/>
            <person name="Martijn J."/>
            <person name="Lind A.E."/>
            <person name="van Eijk R."/>
            <person name="Schleper C."/>
            <person name="Guy L."/>
            <person name="Ettema T.J."/>
        </authorList>
    </citation>
    <scope>NUCLEOTIDE SEQUENCE</scope>
</reference>